<dbReference type="NCBIfam" id="NF041367">
    <property type="entry name" value="CheY_Halo"/>
    <property type="match status" value="1"/>
</dbReference>
<dbReference type="InterPro" id="IPR052048">
    <property type="entry name" value="ST_Response_Regulator"/>
</dbReference>
<dbReference type="EMBL" id="CSTE01000002">
    <property type="protein sequence ID" value="CQR50310.1"/>
    <property type="molecule type" value="Genomic_DNA"/>
</dbReference>
<protein>
    <submittedName>
        <fullName evidence="3">Chemotaxis protein CheY</fullName>
    </submittedName>
</protein>
<keyword evidence="4" id="KW-1185">Reference proteome</keyword>
<feature type="domain" description="Response regulatory" evidence="2">
    <location>
        <begin position="4"/>
        <end position="118"/>
    </location>
</feature>
<dbReference type="PROSITE" id="PS50110">
    <property type="entry name" value="RESPONSE_REGULATORY"/>
    <property type="match status" value="1"/>
</dbReference>
<dbReference type="Gene3D" id="3.40.50.2300">
    <property type="match status" value="1"/>
</dbReference>
<name>A0A0D6JRU3_9EURY</name>
<dbReference type="Pfam" id="PF00072">
    <property type="entry name" value="Response_reg"/>
    <property type="match status" value="1"/>
</dbReference>
<evidence type="ECO:0000256" key="1">
    <source>
        <dbReference type="PROSITE-ProRule" id="PRU00169"/>
    </source>
</evidence>
<dbReference type="GeneID" id="8925344"/>
<dbReference type="GO" id="GO:0000160">
    <property type="term" value="P:phosphorelay signal transduction system"/>
    <property type="evidence" value="ECO:0007669"/>
    <property type="project" value="InterPro"/>
</dbReference>
<dbReference type="InterPro" id="IPR053548">
    <property type="entry name" value="CheY_signal_transducer"/>
</dbReference>
<dbReference type="InterPro" id="IPR011006">
    <property type="entry name" value="CheY-like_superfamily"/>
</dbReference>
<proteinExistence type="predicted"/>
<organism evidence="3 4">
    <name type="scientific">Haloferax massiliensis</name>
    <dbReference type="NCBI Taxonomy" id="1476858"/>
    <lineage>
        <taxon>Archaea</taxon>
        <taxon>Methanobacteriati</taxon>
        <taxon>Methanobacteriota</taxon>
        <taxon>Stenosarchaea group</taxon>
        <taxon>Halobacteria</taxon>
        <taxon>Halobacteriales</taxon>
        <taxon>Haloferacaceae</taxon>
        <taxon>Haloferax</taxon>
    </lineage>
</organism>
<dbReference type="SMR" id="A0A0D6JRU3"/>
<evidence type="ECO:0000259" key="2">
    <source>
        <dbReference type="PROSITE" id="PS50110"/>
    </source>
</evidence>
<evidence type="ECO:0000313" key="4">
    <source>
        <dbReference type="Proteomes" id="UP000198902"/>
    </source>
</evidence>
<feature type="modified residue" description="4-aspartylphosphate" evidence="1">
    <location>
        <position position="53"/>
    </location>
</feature>
<dbReference type="PANTHER" id="PTHR43228:SF1">
    <property type="entry name" value="TWO-COMPONENT RESPONSE REGULATOR ARR22"/>
    <property type="match status" value="1"/>
</dbReference>
<dbReference type="AlphaFoldDB" id="A0A0D6JRU3"/>
<dbReference type="SUPFAM" id="SSF52172">
    <property type="entry name" value="CheY-like"/>
    <property type="match status" value="1"/>
</dbReference>
<dbReference type="InterPro" id="IPR001789">
    <property type="entry name" value="Sig_transdc_resp-reg_receiver"/>
</dbReference>
<evidence type="ECO:0000313" key="3">
    <source>
        <dbReference type="EMBL" id="CQR50310.1"/>
    </source>
</evidence>
<reference evidence="4" key="1">
    <citation type="submission" date="2015-03" db="EMBL/GenBank/DDBJ databases">
        <authorList>
            <person name="Urmite Genomes"/>
        </authorList>
    </citation>
    <scope>NUCLEOTIDE SEQUENCE [LARGE SCALE GENOMIC DNA]</scope>
    <source>
        <strain evidence="4">Arc-Hr</strain>
    </source>
</reference>
<accession>A0A0D6JRU3</accession>
<gene>
    <name evidence="3" type="primary">cheY</name>
    <name evidence="3" type="ORF">BN996_01787</name>
</gene>
<dbReference type="RefSeq" id="WP_004043735.1">
    <property type="nucleotide sequence ID" value="NZ_CABLRR010000002.1"/>
</dbReference>
<dbReference type="SMART" id="SM00448">
    <property type="entry name" value="REC"/>
    <property type="match status" value="1"/>
</dbReference>
<dbReference type="PANTHER" id="PTHR43228">
    <property type="entry name" value="TWO-COMPONENT RESPONSE REGULATOR"/>
    <property type="match status" value="1"/>
</dbReference>
<dbReference type="GeneID" id="300251330"/>
<dbReference type="OrthoDB" id="2830at2157"/>
<sequence length="122" mass="13192">MASKVLVVDDSAFMRNLLKQLLEGEHEVVGEAENGVEAVELYRELEPDVVTMDVVMPIRNGIEATSEIKSLDAGASVIMCTSVGQEEKMREAVEAGADGYITKPFQKPNVLQAIADVIQAEA</sequence>
<dbReference type="Proteomes" id="UP000198902">
    <property type="component" value="Unassembled WGS sequence"/>
</dbReference>
<keyword evidence="1" id="KW-0597">Phosphoprotein</keyword>